<protein>
    <submittedName>
        <fullName evidence="5">Histidine kinase</fullName>
    </submittedName>
</protein>
<dbReference type="SUPFAM" id="SSF55073">
    <property type="entry name" value="Nucleotide cyclase"/>
    <property type="match status" value="1"/>
</dbReference>
<dbReference type="InterPro" id="IPR050706">
    <property type="entry name" value="Cyclic-di-GMP_PDE-like"/>
</dbReference>
<dbReference type="Gene3D" id="3.30.70.270">
    <property type="match status" value="1"/>
</dbReference>
<dbReference type="Gene3D" id="6.10.340.10">
    <property type="match status" value="1"/>
</dbReference>
<dbReference type="Pfam" id="PF00990">
    <property type="entry name" value="GGDEF"/>
    <property type="match status" value="1"/>
</dbReference>
<reference evidence="6" key="1">
    <citation type="submission" date="2015-12" db="EMBL/GenBank/DDBJ databases">
        <authorList>
            <person name="Tarr C.L."/>
            <person name="Gladney L.M."/>
        </authorList>
    </citation>
    <scope>NUCLEOTIDE SEQUENCE [LARGE SCALE GENOMIC DNA]</scope>
    <source>
        <strain evidence="6">2756-81</strain>
    </source>
</reference>
<dbReference type="CDD" id="cd01949">
    <property type="entry name" value="GGDEF"/>
    <property type="match status" value="1"/>
</dbReference>
<keyword evidence="1" id="KW-0812">Transmembrane</keyword>
<feature type="domain" description="HAMP" evidence="3">
    <location>
        <begin position="303"/>
        <end position="356"/>
    </location>
</feature>
<dbReference type="GO" id="GO:0007165">
    <property type="term" value="P:signal transduction"/>
    <property type="evidence" value="ECO:0007669"/>
    <property type="project" value="InterPro"/>
</dbReference>
<name>A0A151JFA8_9VIBR</name>
<evidence type="ECO:0000259" key="4">
    <source>
        <dbReference type="PROSITE" id="PS50887"/>
    </source>
</evidence>
<feature type="domain" description="EAL" evidence="2">
    <location>
        <begin position="530"/>
        <end position="783"/>
    </location>
</feature>
<dbReference type="PANTHER" id="PTHR33121">
    <property type="entry name" value="CYCLIC DI-GMP PHOSPHODIESTERASE PDEF"/>
    <property type="match status" value="1"/>
</dbReference>
<dbReference type="CDD" id="cd06225">
    <property type="entry name" value="HAMP"/>
    <property type="match status" value="1"/>
</dbReference>
<dbReference type="CDD" id="cd01948">
    <property type="entry name" value="EAL"/>
    <property type="match status" value="1"/>
</dbReference>
<dbReference type="SMART" id="SM00304">
    <property type="entry name" value="HAMP"/>
    <property type="match status" value="1"/>
</dbReference>
<dbReference type="SUPFAM" id="SSF158472">
    <property type="entry name" value="HAMP domain-like"/>
    <property type="match status" value="1"/>
</dbReference>
<dbReference type="InterPro" id="IPR000160">
    <property type="entry name" value="GGDEF_dom"/>
</dbReference>
<keyword evidence="1" id="KW-1133">Transmembrane helix</keyword>
<dbReference type="Gene3D" id="3.20.20.450">
    <property type="entry name" value="EAL domain"/>
    <property type="match status" value="1"/>
</dbReference>
<keyword evidence="1" id="KW-0472">Membrane</keyword>
<dbReference type="PROSITE" id="PS50885">
    <property type="entry name" value="HAMP"/>
    <property type="match status" value="1"/>
</dbReference>
<gene>
    <name evidence="5" type="ORF">AUQ44_20010</name>
</gene>
<dbReference type="Pfam" id="PF00672">
    <property type="entry name" value="HAMP"/>
    <property type="match status" value="1"/>
</dbReference>
<dbReference type="InterPro" id="IPR001633">
    <property type="entry name" value="EAL_dom"/>
</dbReference>
<dbReference type="EMBL" id="LOMK01000002">
    <property type="protein sequence ID" value="KYN24307.1"/>
    <property type="molecule type" value="Genomic_DNA"/>
</dbReference>
<feature type="transmembrane region" description="Helical" evidence="1">
    <location>
        <begin position="17"/>
        <end position="40"/>
    </location>
</feature>
<dbReference type="SMART" id="SM00267">
    <property type="entry name" value="GGDEF"/>
    <property type="match status" value="1"/>
</dbReference>
<feature type="domain" description="GGDEF" evidence="4">
    <location>
        <begin position="390"/>
        <end position="521"/>
    </location>
</feature>
<dbReference type="InterPro" id="IPR029150">
    <property type="entry name" value="dCache_3"/>
</dbReference>
<evidence type="ECO:0000313" key="5">
    <source>
        <dbReference type="EMBL" id="KYN24307.1"/>
    </source>
</evidence>
<keyword evidence="5" id="KW-0418">Kinase</keyword>
<organism evidence="5 6">
    <name type="scientific">Vibrio cidicii</name>
    <dbReference type="NCBI Taxonomy" id="1763883"/>
    <lineage>
        <taxon>Bacteria</taxon>
        <taxon>Pseudomonadati</taxon>
        <taxon>Pseudomonadota</taxon>
        <taxon>Gammaproteobacteria</taxon>
        <taxon>Vibrionales</taxon>
        <taxon>Vibrionaceae</taxon>
        <taxon>Vibrio</taxon>
    </lineage>
</organism>
<dbReference type="SUPFAM" id="SSF141868">
    <property type="entry name" value="EAL domain-like"/>
    <property type="match status" value="1"/>
</dbReference>
<dbReference type="InterPro" id="IPR035919">
    <property type="entry name" value="EAL_sf"/>
</dbReference>
<dbReference type="InterPro" id="IPR029787">
    <property type="entry name" value="Nucleotide_cyclase"/>
</dbReference>
<proteinExistence type="predicted"/>
<keyword evidence="5" id="KW-0808">Transferase</keyword>
<dbReference type="Pfam" id="PF00563">
    <property type="entry name" value="EAL"/>
    <property type="match status" value="1"/>
</dbReference>
<dbReference type="PROSITE" id="PS50883">
    <property type="entry name" value="EAL"/>
    <property type="match status" value="1"/>
</dbReference>
<dbReference type="GO" id="GO:0016301">
    <property type="term" value="F:kinase activity"/>
    <property type="evidence" value="ECO:0007669"/>
    <property type="project" value="UniProtKB-KW"/>
</dbReference>
<dbReference type="SMART" id="SM00052">
    <property type="entry name" value="EAL"/>
    <property type="match status" value="1"/>
</dbReference>
<sequence>MVSLNWAFFQESLSRRFIFITLLLLIAVQAISLTLVNITVDKHVREEIRQSLEVSKRVWNQLLAQSNSMLQESAEVLASDFGFRSAVATQDQSTIASALLNNAQRINASIAILIDANWQLKAASSEAVLLDDTSVYKEIIQRFDKQKPFQLMMYNGKPTQFVLAPVHAPRVIGYVLLGFDIDQERILQASQLAGIEIALLSSSTGEKTINVVASSEAIADYFRSQNSSMAQDDHSLQDIVINQEVFISGVISEQTSTQHWVHVVFLESLPKASEKFNQLSTQYLTVSGVGIIFFTLAIFALSHRTIKPLITLTEATTELEKGNFSSEIEGTDRLDEIGQLARGFDKMRTSIEDQRETITQLAYFDPLTRLPNRLNFKQKLSEAMASNTLKQISVITLNLDRFKQVNDVLGYEVGDRVLKTVAKRLSDTAHTRPAITAHVSGDEFSVMLETSHQTPFEAAQQLKHCLDDAFEIEGTHIDLSVSIGIASWPKDATDPDALIHASQIAMYAAKSKKEQIVVYSQALVTAAPQNLSLLSELRRAVRENELRVFLQAKVETKSSLVAAAEALIRWQHPSKGMIAPYQFVPFAEQTGFVREITKWVIREVVSQWHNVQPLQGQMVISINLSTWDLMTGQLPAFLDSQLNEFKVPAEGICLEITESAIMEDPKVAQQTLNELAKMGFHLSIDDFGTGYSSLGYLKQLPVNELKVDKSFVLNMIENNNDRIIVSSTIELAHNLGLRVVAEGVETRELLDALAVLQCDEAQGYYINKPMPMEEFVVWRDQWCAQHT</sequence>
<dbReference type="NCBIfam" id="TIGR00254">
    <property type="entry name" value="GGDEF"/>
    <property type="match status" value="1"/>
</dbReference>
<dbReference type="GO" id="GO:0071111">
    <property type="term" value="F:cyclic-guanylate-specific phosphodiesterase activity"/>
    <property type="evidence" value="ECO:0007669"/>
    <property type="project" value="InterPro"/>
</dbReference>
<evidence type="ECO:0000259" key="2">
    <source>
        <dbReference type="PROSITE" id="PS50883"/>
    </source>
</evidence>
<dbReference type="Pfam" id="PF14827">
    <property type="entry name" value="dCache_3"/>
    <property type="match status" value="1"/>
</dbReference>
<accession>A0A151JFA8</accession>
<evidence type="ECO:0000259" key="3">
    <source>
        <dbReference type="PROSITE" id="PS50885"/>
    </source>
</evidence>
<dbReference type="PROSITE" id="PS50887">
    <property type="entry name" value="GGDEF"/>
    <property type="match status" value="1"/>
</dbReference>
<dbReference type="InterPro" id="IPR003660">
    <property type="entry name" value="HAMP_dom"/>
</dbReference>
<dbReference type="Proteomes" id="UP000075349">
    <property type="component" value="Unassembled WGS sequence"/>
</dbReference>
<evidence type="ECO:0000313" key="6">
    <source>
        <dbReference type="Proteomes" id="UP000075349"/>
    </source>
</evidence>
<feature type="transmembrane region" description="Helical" evidence="1">
    <location>
        <begin position="283"/>
        <end position="301"/>
    </location>
</feature>
<dbReference type="InterPro" id="IPR043128">
    <property type="entry name" value="Rev_trsase/Diguanyl_cyclase"/>
</dbReference>
<dbReference type="AlphaFoldDB" id="A0A151JFA8"/>
<comment type="caution">
    <text evidence="5">The sequence shown here is derived from an EMBL/GenBank/DDBJ whole genome shotgun (WGS) entry which is preliminary data.</text>
</comment>
<dbReference type="GO" id="GO:0016020">
    <property type="term" value="C:membrane"/>
    <property type="evidence" value="ECO:0007669"/>
    <property type="project" value="InterPro"/>
</dbReference>
<evidence type="ECO:0000256" key="1">
    <source>
        <dbReference type="SAM" id="Phobius"/>
    </source>
</evidence>
<dbReference type="PANTHER" id="PTHR33121:SF79">
    <property type="entry name" value="CYCLIC DI-GMP PHOSPHODIESTERASE PDED-RELATED"/>
    <property type="match status" value="1"/>
</dbReference>